<dbReference type="RefSeq" id="WP_109744373.1">
    <property type="nucleotide sequence ID" value="NZ_QGGO01000024.1"/>
</dbReference>
<dbReference type="GO" id="GO:0042597">
    <property type="term" value="C:periplasmic space"/>
    <property type="evidence" value="ECO:0007669"/>
    <property type="project" value="UniProtKB-SubCell"/>
</dbReference>
<dbReference type="InterPro" id="IPR012480">
    <property type="entry name" value="Hepar_II_III_C"/>
</dbReference>
<dbReference type="SUPFAM" id="SSF48230">
    <property type="entry name" value="Chondroitin AC/alginate lyase"/>
    <property type="match status" value="1"/>
</dbReference>
<keyword evidence="4" id="KW-0456">Lyase</keyword>
<evidence type="ECO:0000259" key="5">
    <source>
        <dbReference type="Pfam" id="PF07940"/>
    </source>
</evidence>
<accession>A0A316DUB7</accession>
<dbReference type="EMBL" id="QGGO01000024">
    <property type="protein sequence ID" value="PWK21396.1"/>
    <property type="molecule type" value="Genomic_DNA"/>
</dbReference>
<dbReference type="PANTHER" id="PTHR39210:SF1">
    <property type="entry name" value="HEPARIN-SULFATE LYASE"/>
    <property type="match status" value="1"/>
</dbReference>
<keyword evidence="8" id="KW-1185">Reference proteome</keyword>
<protein>
    <submittedName>
        <fullName evidence="7">Heparinase II/III-like protein</fullName>
    </submittedName>
</protein>
<dbReference type="OrthoDB" id="7335480at2"/>
<gene>
    <name evidence="7" type="ORF">LV89_03689</name>
</gene>
<keyword evidence="3" id="KW-0574">Periplasm</keyword>
<sequence length="543" mass="63489">MKTIHLYFFTIIHLRPIQIYYQVFNKIRLIFRKIIGHKYPQFIHAQSFSISLQPSISSNKSYFPNENRFCFLNQEQVFPKQQINWNDEQIFGKLWAYNLNYFDFLSQKDLSQAKGIALIRAYIYAYPTLKTGLESYPISLRNINWIKFLSKYQIQDTEIDAFLMAKYVRLSDNLEYHLMGNHLLENGFSLLFGGVYFRKEAFLKLAKNILKTELSEQILADGCHFERSVMYHQIILFRLLDCLNLLQNNRALNLVELENEIAFYAQKMLGFLQTLTFQNGEIPLMGDAAKNITPTTFQLLEYAQLLNIEAQKIDFSASDYRKFEEENVELLLNVGRASPDYLPAHSHCDIFNFILYVDEKPFIVDTGTSTYQNNERRHFERSTVAHNTVQIGDFEQSEIWSSFRIGRRAKVKILTDSQKEILALHDGFQKIGIAHQRSFKIENRQIIIVDKVLGGTNYPVKAYLHFHPDVGIKVFENTISTNLGTIYFENISRIEQNTYFYAEQFNKTIPAKMLTIYFTNSLKTIIDSTKKHENTNSNLLFSA</sequence>
<dbReference type="Proteomes" id="UP000245489">
    <property type="component" value="Unassembled WGS sequence"/>
</dbReference>
<reference evidence="7 8" key="1">
    <citation type="submission" date="2018-05" db="EMBL/GenBank/DDBJ databases">
        <title>Genomic Encyclopedia of Archaeal and Bacterial Type Strains, Phase II (KMG-II): from individual species to whole genera.</title>
        <authorList>
            <person name="Goeker M."/>
        </authorList>
    </citation>
    <scope>NUCLEOTIDE SEQUENCE [LARGE SCALE GENOMIC DNA]</scope>
    <source>
        <strain evidence="7 8">DSM 22214</strain>
    </source>
</reference>
<dbReference type="Gene3D" id="2.70.98.70">
    <property type="match status" value="1"/>
</dbReference>
<dbReference type="GO" id="GO:0016829">
    <property type="term" value="F:lyase activity"/>
    <property type="evidence" value="ECO:0007669"/>
    <property type="project" value="UniProtKB-KW"/>
</dbReference>
<dbReference type="PANTHER" id="PTHR39210">
    <property type="entry name" value="HEPARIN-SULFATE LYASE"/>
    <property type="match status" value="1"/>
</dbReference>
<evidence type="ECO:0000256" key="1">
    <source>
        <dbReference type="ARBA" id="ARBA00004418"/>
    </source>
</evidence>
<evidence type="ECO:0000256" key="2">
    <source>
        <dbReference type="ARBA" id="ARBA00022729"/>
    </source>
</evidence>
<dbReference type="Gene3D" id="1.50.10.100">
    <property type="entry name" value="Chondroitin AC/alginate lyase"/>
    <property type="match status" value="1"/>
</dbReference>
<name>A0A316DUB7_9BACT</name>
<feature type="domain" description="Heparinase II/III-like C-terminal" evidence="5">
    <location>
        <begin position="313"/>
        <end position="482"/>
    </location>
</feature>
<comment type="caution">
    <text evidence="7">The sequence shown here is derived from an EMBL/GenBank/DDBJ whole genome shotgun (WGS) entry which is preliminary data.</text>
</comment>
<proteinExistence type="predicted"/>
<dbReference type="AlphaFoldDB" id="A0A316DUB7"/>
<comment type="subcellular location">
    <subcellularLocation>
        <location evidence="1">Periplasm</location>
    </subcellularLocation>
</comment>
<keyword evidence="2" id="KW-0732">Signal</keyword>
<organism evidence="7 8">
    <name type="scientific">Arcicella aurantiaca</name>
    <dbReference type="NCBI Taxonomy" id="591202"/>
    <lineage>
        <taxon>Bacteria</taxon>
        <taxon>Pseudomonadati</taxon>
        <taxon>Bacteroidota</taxon>
        <taxon>Cytophagia</taxon>
        <taxon>Cytophagales</taxon>
        <taxon>Flectobacillaceae</taxon>
        <taxon>Arcicella</taxon>
    </lineage>
</organism>
<evidence type="ECO:0000259" key="6">
    <source>
        <dbReference type="Pfam" id="PF16889"/>
    </source>
</evidence>
<evidence type="ECO:0000256" key="4">
    <source>
        <dbReference type="ARBA" id="ARBA00023239"/>
    </source>
</evidence>
<dbReference type="Pfam" id="PF16889">
    <property type="entry name" value="Hepar_II_III_N"/>
    <property type="match status" value="1"/>
</dbReference>
<dbReference type="Pfam" id="PF07940">
    <property type="entry name" value="Hepar_II_III_C"/>
    <property type="match status" value="1"/>
</dbReference>
<evidence type="ECO:0000313" key="8">
    <source>
        <dbReference type="Proteomes" id="UP000245489"/>
    </source>
</evidence>
<evidence type="ECO:0000256" key="3">
    <source>
        <dbReference type="ARBA" id="ARBA00022764"/>
    </source>
</evidence>
<dbReference type="InterPro" id="IPR008929">
    <property type="entry name" value="Chondroitin_lyas"/>
</dbReference>
<evidence type="ECO:0000313" key="7">
    <source>
        <dbReference type="EMBL" id="PWK21396.1"/>
    </source>
</evidence>
<feature type="domain" description="Heparin-sulfate lyase N-terminal" evidence="6">
    <location>
        <begin position="144"/>
        <end position="291"/>
    </location>
</feature>
<dbReference type="InterPro" id="IPR031680">
    <property type="entry name" value="Hepar_II_III_N"/>
</dbReference>